<keyword evidence="8 14" id="KW-1133">Transmembrane helix</keyword>
<dbReference type="Pfam" id="PF04387">
    <property type="entry name" value="PTPLA"/>
    <property type="match status" value="1"/>
</dbReference>
<keyword evidence="16" id="KW-1185">Reference proteome</keyword>
<evidence type="ECO:0000256" key="12">
    <source>
        <dbReference type="ARBA" id="ARBA00023239"/>
    </source>
</evidence>
<evidence type="ECO:0000256" key="5">
    <source>
        <dbReference type="ARBA" id="ARBA00022516"/>
    </source>
</evidence>
<dbReference type="GO" id="GO:0030497">
    <property type="term" value="P:fatty acid elongation"/>
    <property type="evidence" value="ECO:0007669"/>
    <property type="project" value="TreeGrafter"/>
</dbReference>
<gene>
    <name evidence="15" type="ORF">LTR05_004788</name>
</gene>
<evidence type="ECO:0000256" key="2">
    <source>
        <dbReference type="ARBA" id="ARBA00005194"/>
    </source>
</evidence>
<comment type="subcellular location">
    <subcellularLocation>
        <location evidence="14">Endoplasmic reticulum membrane</location>
        <topology evidence="14">Multi-pass membrane protein</topology>
    </subcellularLocation>
    <subcellularLocation>
        <location evidence="1">Membrane</location>
        <topology evidence="1">Multi-pass membrane protein</topology>
    </subcellularLocation>
</comment>
<keyword evidence="6 14" id="KW-0812">Transmembrane</keyword>
<keyword evidence="12 14" id="KW-0456">Lyase</keyword>
<comment type="caution">
    <text evidence="14">Lacks conserved residue(s) required for the propagation of feature annotation.</text>
</comment>
<evidence type="ECO:0000256" key="6">
    <source>
        <dbReference type="ARBA" id="ARBA00022692"/>
    </source>
</evidence>
<evidence type="ECO:0000256" key="14">
    <source>
        <dbReference type="RuleBase" id="RU363109"/>
    </source>
</evidence>
<sequence>MSCCLGYGFFVWKEGVSDVVPGWLLWLRYNTFFVLYPIGISSEVLLMYLAIEPAQAGGSGYDWVLKAVIAIYVPGSYILYTHMMAQRRKILKGKSKAS</sequence>
<dbReference type="PANTHER" id="PTHR11035:SF3">
    <property type="entry name" value="VERY-LONG-CHAIN (3R)-3-HYDROXYACYL-COA DEHYDRATASE"/>
    <property type="match status" value="1"/>
</dbReference>
<evidence type="ECO:0000256" key="10">
    <source>
        <dbReference type="ARBA" id="ARBA00023136"/>
    </source>
</evidence>
<comment type="catalytic activity">
    <reaction evidence="13 14">
        <text>a very-long-chain (3R)-3-hydroxyacyl-CoA = a very-long-chain (2E)-enoyl-CoA + H2O</text>
        <dbReference type="Rhea" id="RHEA:45812"/>
        <dbReference type="ChEBI" id="CHEBI:15377"/>
        <dbReference type="ChEBI" id="CHEBI:83728"/>
        <dbReference type="ChEBI" id="CHEBI:85440"/>
        <dbReference type="EC" id="4.2.1.134"/>
    </reaction>
</comment>
<comment type="caution">
    <text evidence="15">The sequence shown here is derived from an EMBL/GenBank/DDBJ whole genome shotgun (WGS) entry which is preliminary data.</text>
</comment>
<feature type="transmembrane region" description="Helical" evidence="14">
    <location>
        <begin position="63"/>
        <end position="80"/>
    </location>
</feature>
<dbReference type="EMBL" id="JAVRRJ010000004">
    <property type="protein sequence ID" value="KAK5085503.1"/>
    <property type="molecule type" value="Genomic_DNA"/>
</dbReference>
<comment type="function">
    <text evidence="14">Catalyzes the third of the four reactions of the long-chain fatty acids elongation cycle. This endoplasmic reticulum-bound enzymatic process, allows the addition of two carbons to the chain of long- and very long-chain fatty acids/VLCFAs per cycle. This enzyme catalyzes the dehydration of the 3-hydroxyacyl-CoA intermediate into trans-2,3-enoyl-CoA, within each cycle of fatty acid elongation. Thereby, it participates to the production of VLCFAs of different chain lengths that are involved in multiple biological processes as precursors of membrane lipids and lipid mediators.</text>
</comment>
<proteinExistence type="inferred from homology"/>
<evidence type="ECO:0000256" key="7">
    <source>
        <dbReference type="ARBA" id="ARBA00022832"/>
    </source>
</evidence>
<comment type="similarity">
    <text evidence="3 14">Belongs to the very long-chain fatty acids dehydratase HACD family.</text>
</comment>
<dbReference type="EC" id="4.2.1.134" evidence="4 14"/>
<accession>A0AAN7T088</accession>
<reference evidence="15 16" key="1">
    <citation type="submission" date="2023-08" db="EMBL/GenBank/DDBJ databases">
        <title>Black Yeasts Isolated from many extreme environments.</title>
        <authorList>
            <person name="Coleine C."/>
            <person name="Stajich J.E."/>
            <person name="Selbmann L."/>
        </authorList>
    </citation>
    <scope>NUCLEOTIDE SEQUENCE [LARGE SCALE GENOMIC DNA]</scope>
    <source>
        <strain evidence="15 16">CCFEE 5910</strain>
    </source>
</reference>
<keyword evidence="14" id="KW-0256">Endoplasmic reticulum</keyword>
<comment type="pathway">
    <text evidence="2 14">Lipid metabolism; fatty acid biosynthesis.</text>
</comment>
<evidence type="ECO:0000256" key="3">
    <source>
        <dbReference type="ARBA" id="ARBA00007811"/>
    </source>
</evidence>
<name>A0AAN7T088_9EURO</name>
<evidence type="ECO:0000256" key="1">
    <source>
        <dbReference type="ARBA" id="ARBA00004141"/>
    </source>
</evidence>
<keyword evidence="10 14" id="KW-0472">Membrane</keyword>
<feature type="transmembrane region" description="Helical" evidence="14">
    <location>
        <begin position="33"/>
        <end position="51"/>
    </location>
</feature>
<evidence type="ECO:0000256" key="8">
    <source>
        <dbReference type="ARBA" id="ARBA00022989"/>
    </source>
</evidence>
<dbReference type="GO" id="GO:0005789">
    <property type="term" value="C:endoplasmic reticulum membrane"/>
    <property type="evidence" value="ECO:0007669"/>
    <property type="project" value="UniProtKB-SubCell"/>
</dbReference>
<evidence type="ECO:0000256" key="9">
    <source>
        <dbReference type="ARBA" id="ARBA00023098"/>
    </source>
</evidence>
<keyword evidence="9 14" id="KW-0443">Lipid metabolism</keyword>
<dbReference type="PANTHER" id="PTHR11035">
    <property type="entry name" value="VERY-LONG-CHAIN (3R)-3-HYDROXYACYL-COA DEHYDRATASE"/>
    <property type="match status" value="1"/>
</dbReference>
<dbReference type="GO" id="GO:0042761">
    <property type="term" value="P:very long-chain fatty acid biosynthetic process"/>
    <property type="evidence" value="ECO:0007669"/>
    <property type="project" value="TreeGrafter"/>
</dbReference>
<protein>
    <recommendedName>
        <fullName evidence="4 14">Very-long-chain (3R)-3-hydroxyacyl-CoA dehydratase</fullName>
        <ecNumber evidence="4 14">4.2.1.134</ecNumber>
    </recommendedName>
</protein>
<dbReference type="GO" id="GO:0030148">
    <property type="term" value="P:sphingolipid biosynthetic process"/>
    <property type="evidence" value="ECO:0007669"/>
    <property type="project" value="TreeGrafter"/>
</dbReference>
<dbReference type="InterPro" id="IPR007482">
    <property type="entry name" value="Tyr_Pase-like_PTPLA"/>
</dbReference>
<keyword evidence="11 14" id="KW-0275">Fatty acid biosynthesis</keyword>
<dbReference type="Proteomes" id="UP001309876">
    <property type="component" value="Unassembled WGS sequence"/>
</dbReference>
<evidence type="ECO:0000256" key="11">
    <source>
        <dbReference type="ARBA" id="ARBA00023160"/>
    </source>
</evidence>
<keyword evidence="5 14" id="KW-0444">Lipid biosynthesis</keyword>
<evidence type="ECO:0000256" key="13">
    <source>
        <dbReference type="ARBA" id="ARBA00036671"/>
    </source>
</evidence>
<dbReference type="AlphaFoldDB" id="A0AAN7T088"/>
<organism evidence="15 16">
    <name type="scientific">Lithohypha guttulata</name>
    <dbReference type="NCBI Taxonomy" id="1690604"/>
    <lineage>
        <taxon>Eukaryota</taxon>
        <taxon>Fungi</taxon>
        <taxon>Dikarya</taxon>
        <taxon>Ascomycota</taxon>
        <taxon>Pezizomycotina</taxon>
        <taxon>Eurotiomycetes</taxon>
        <taxon>Chaetothyriomycetidae</taxon>
        <taxon>Chaetothyriales</taxon>
        <taxon>Trichomeriaceae</taxon>
        <taxon>Lithohypha</taxon>
    </lineage>
</organism>
<evidence type="ECO:0000313" key="16">
    <source>
        <dbReference type="Proteomes" id="UP001309876"/>
    </source>
</evidence>
<dbReference type="GO" id="GO:0102158">
    <property type="term" value="F:very-long-chain (3R)-3-hydroxyacyl-CoA dehydratase activity"/>
    <property type="evidence" value="ECO:0007669"/>
    <property type="project" value="UniProtKB-EC"/>
</dbReference>
<keyword evidence="7 14" id="KW-0276">Fatty acid metabolism</keyword>
<evidence type="ECO:0000313" key="15">
    <source>
        <dbReference type="EMBL" id="KAK5085503.1"/>
    </source>
</evidence>
<evidence type="ECO:0000256" key="4">
    <source>
        <dbReference type="ARBA" id="ARBA00013122"/>
    </source>
</evidence>